<sequence>MIITYQRPDTIGHALDPEAPDAAQSVDGCECGAETIDSDGSPWRCTRAPHPGQDEHRAAYDRDGDGPDGAVAIAWTYQYADEDQTGGDTDNAAPMHTITVSFPDRAGGVDPERIRNAILDLFWEGDADDIQIVVAIT</sequence>
<name>A0A3E0VBJ9_9MICO</name>
<dbReference type="OrthoDB" id="5113731at2"/>
<evidence type="ECO:0000256" key="1">
    <source>
        <dbReference type="SAM" id="MobiDB-lite"/>
    </source>
</evidence>
<dbReference type="Proteomes" id="UP000256709">
    <property type="component" value="Unassembled WGS sequence"/>
</dbReference>
<evidence type="ECO:0000313" key="3">
    <source>
        <dbReference type="Proteomes" id="UP000256709"/>
    </source>
</evidence>
<comment type="caution">
    <text evidence="2">The sequence shown here is derived from an EMBL/GenBank/DDBJ whole genome shotgun (WGS) entry which is preliminary data.</text>
</comment>
<reference evidence="2 3" key="1">
    <citation type="submission" date="2017-04" db="EMBL/GenBank/DDBJ databases">
        <title>Comparative genome analysis of Subtercola boreus.</title>
        <authorList>
            <person name="Cho Y.-J."/>
            <person name="Cho A."/>
            <person name="Kim O.-S."/>
            <person name="Lee J.-I."/>
        </authorList>
    </citation>
    <scope>NUCLEOTIDE SEQUENCE [LARGE SCALE GENOMIC DNA]</scope>
    <source>
        <strain evidence="2 3">P27444</strain>
    </source>
</reference>
<accession>A0A3E0VBJ9</accession>
<dbReference type="RefSeq" id="WP_116284643.1">
    <property type="nucleotide sequence ID" value="NZ_NBXA01000040.1"/>
</dbReference>
<dbReference type="AlphaFoldDB" id="A0A3E0VBJ9"/>
<feature type="compositionally biased region" description="Basic and acidic residues" evidence="1">
    <location>
        <begin position="52"/>
        <end position="65"/>
    </location>
</feature>
<gene>
    <name evidence="2" type="ORF">B7R21_17975</name>
</gene>
<dbReference type="EMBL" id="NBXA01000040">
    <property type="protein sequence ID" value="RFA06878.1"/>
    <property type="molecule type" value="Genomic_DNA"/>
</dbReference>
<proteinExistence type="predicted"/>
<protein>
    <submittedName>
        <fullName evidence="2">Uncharacterized protein</fullName>
    </submittedName>
</protein>
<feature type="region of interest" description="Disordered" evidence="1">
    <location>
        <begin position="34"/>
        <end position="67"/>
    </location>
</feature>
<evidence type="ECO:0000313" key="2">
    <source>
        <dbReference type="EMBL" id="RFA06878.1"/>
    </source>
</evidence>
<organism evidence="2 3">
    <name type="scientific">Subtercola boreus</name>
    <dbReference type="NCBI Taxonomy" id="120213"/>
    <lineage>
        <taxon>Bacteria</taxon>
        <taxon>Bacillati</taxon>
        <taxon>Actinomycetota</taxon>
        <taxon>Actinomycetes</taxon>
        <taxon>Micrococcales</taxon>
        <taxon>Microbacteriaceae</taxon>
        <taxon>Subtercola</taxon>
    </lineage>
</organism>